<feature type="non-terminal residue" evidence="1">
    <location>
        <position position="79"/>
    </location>
</feature>
<evidence type="ECO:0000313" key="1">
    <source>
        <dbReference type="EMBL" id="KKK62724.1"/>
    </source>
</evidence>
<sequence>MKNNQFKTKKNLKVFYDHKIVGLSLRQTGHNNNIAHSTVDEKCKKVLKRWPKAKTILNQFKRSDLDFPAILETIEKRLD</sequence>
<comment type="caution">
    <text evidence="1">The sequence shown here is derived from an EMBL/GenBank/DDBJ whole genome shotgun (WGS) entry which is preliminary data.</text>
</comment>
<organism evidence="1">
    <name type="scientific">marine sediment metagenome</name>
    <dbReference type="NCBI Taxonomy" id="412755"/>
    <lineage>
        <taxon>unclassified sequences</taxon>
        <taxon>metagenomes</taxon>
        <taxon>ecological metagenomes</taxon>
    </lineage>
</organism>
<protein>
    <submittedName>
        <fullName evidence="1">Uncharacterized protein</fullName>
    </submittedName>
</protein>
<dbReference type="AlphaFoldDB" id="A0A0F8Z8H2"/>
<accession>A0A0F8Z8H2</accession>
<gene>
    <name evidence="1" type="ORF">LCGC14_3001490</name>
</gene>
<dbReference type="EMBL" id="LAZR01061858">
    <property type="protein sequence ID" value="KKK62724.1"/>
    <property type="molecule type" value="Genomic_DNA"/>
</dbReference>
<reference evidence="1" key="1">
    <citation type="journal article" date="2015" name="Nature">
        <title>Complex archaea that bridge the gap between prokaryotes and eukaryotes.</title>
        <authorList>
            <person name="Spang A."/>
            <person name="Saw J.H."/>
            <person name="Jorgensen S.L."/>
            <person name="Zaremba-Niedzwiedzka K."/>
            <person name="Martijn J."/>
            <person name="Lind A.E."/>
            <person name="van Eijk R."/>
            <person name="Schleper C."/>
            <person name="Guy L."/>
            <person name="Ettema T.J."/>
        </authorList>
    </citation>
    <scope>NUCLEOTIDE SEQUENCE</scope>
</reference>
<proteinExistence type="predicted"/>
<name>A0A0F8Z8H2_9ZZZZ</name>